<sequence length="156" mass="17013">MRERRSLPISEVALKSEKDGPGRGLVVNSVLCGVVDELSNARTGRRGSWVRHAVMGVLRWKDLTGVRTSTPTEQKESSIIAMSYLLMNVRMFGFATSLLTKMISMSHSPISCLRKSSLNTLVIDLLKRRDSTGSSNPLPSPSADVVKCGESPHNTA</sequence>
<protein>
    <submittedName>
        <fullName evidence="2">Uncharacterized protein</fullName>
    </submittedName>
</protein>
<dbReference type="KEGG" id="dpl:KGM_208455"/>
<organism evidence="2 3">
    <name type="scientific">Danaus plexippus plexippus</name>
    <dbReference type="NCBI Taxonomy" id="278856"/>
    <lineage>
        <taxon>Eukaryota</taxon>
        <taxon>Metazoa</taxon>
        <taxon>Ecdysozoa</taxon>
        <taxon>Arthropoda</taxon>
        <taxon>Hexapoda</taxon>
        <taxon>Insecta</taxon>
        <taxon>Pterygota</taxon>
        <taxon>Neoptera</taxon>
        <taxon>Endopterygota</taxon>
        <taxon>Lepidoptera</taxon>
        <taxon>Glossata</taxon>
        <taxon>Ditrysia</taxon>
        <taxon>Papilionoidea</taxon>
        <taxon>Nymphalidae</taxon>
        <taxon>Danainae</taxon>
        <taxon>Danaini</taxon>
        <taxon>Danaina</taxon>
        <taxon>Danaus</taxon>
        <taxon>Danaus</taxon>
    </lineage>
</organism>
<evidence type="ECO:0000313" key="3">
    <source>
        <dbReference type="Proteomes" id="UP000007151"/>
    </source>
</evidence>
<name>A0A212EK60_DANPL</name>
<dbReference type="AlphaFoldDB" id="A0A212EK60"/>
<dbReference type="InParanoid" id="A0A212EK60"/>
<evidence type="ECO:0000313" key="2">
    <source>
        <dbReference type="EMBL" id="OWR41864.1"/>
    </source>
</evidence>
<comment type="caution">
    <text evidence="2">The sequence shown here is derived from an EMBL/GenBank/DDBJ whole genome shotgun (WGS) entry which is preliminary data.</text>
</comment>
<gene>
    <name evidence="2" type="ORF">KGM_208455</name>
</gene>
<proteinExistence type="predicted"/>
<dbReference type="Proteomes" id="UP000007151">
    <property type="component" value="Unassembled WGS sequence"/>
</dbReference>
<keyword evidence="3" id="KW-1185">Reference proteome</keyword>
<dbReference type="EMBL" id="AGBW02014320">
    <property type="protein sequence ID" value="OWR41864.1"/>
    <property type="molecule type" value="Genomic_DNA"/>
</dbReference>
<reference evidence="2 3" key="1">
    <citation type="journal article" date="2011" name="Cell">
        <title>The monarch butterfly genome yields insights into long-distance migration.</title>
        <authorList>
            <person name="Zhan S."/>
            <person name="Merlin C."/>
            <person name="Boore J.L."/>
            <person name="Reppert S.M."/>
        </authorList>
    </citation>
    <scope>NUCLEOTIDE SEQUENCE [LARGE SCALE GENOMIC DNA]</scope>
    <source>
        <strain evidence="2">F-2</strain>
    </source>
</reference>
<evidence type="ECO:0000256" key="1">
    <source>
        <dbReference type="SAM" id="MobiDB-lite"/>
    </source>
</evidence>
<accession>A0A212EK60</accession>
<feature type="region of interest" description="Disordered" evidence="1">
    <location>
        <begin position="131"/>
        <end position="156"/>
    </location>
</feature>